<accession>A0ABW2RV94</accession>
<comment type="caution">
    <text evidence="1">The sequence shown here is derived from an EMBL/GenBank/DDBJ whole genome shotgun (WGS) entry which is preliminary data.</text>
</comment>
<proteinExistence type="predicted"/>
<keyword evidence="2" id="KW-1185">Reference proteome</keyword>
<dbReference type="EMBL" id="JBHTCS010000009">
    <property type="protein sequence ID" value="MFC7447762.1"/>
    <property type="molecule type" value="Genomic_DNA"/>
</dbReference>
<dbReference type="RefSeq" id="WP_378403093.1">
    <property type="nucleotide sequence ID" value="NZ_JBHTCS010000009.1"/>
</dbReference>
<sequence length="81" mass="8827">MGERFVLDVLAVQAVAEGLGVSAAALEAAAVALRRRDERLARPVQAWAEATRSNAHRLDRTVAEYERQELENARAVGGVDR</sequence>
<protein>
    <recommendedName>
        <fullName evidence="3">Post-segregation antitoxin CcdA</fullName>
    </recommendedName>
</protein>
<evidence type="ECO:0000313" key="2">
    <source>
        <dbReference type="Proteomes" id="UP001596484"/>
    </source>
</evidence>
<gene>
    <name evidence="1" type="ORF">ACFQS9_07645</name>
</gene>
<organism evidence="1 2">
    <name type="scientific">Rhodococcus daqingensis</name>
    <dbReference type="NCBI Taxonomy" id="2479363"/>
    <lineage>
        <taxon>Bacteria</taxon>
        <taxon>Bacillati</taxon>
        <taxon>Actinomycetota</taxon>
        <taxon>Actinomycetes</taxon>
        <taxon>Mycobacteriales</taxon>
        <taxon>Nocardiaceae</taxon>
        <taxon>Rhodococcus</taxon>
    </lineage>
</organism>
<evidence type="ECO:0000313" key="1">
    <source>
        <dbReference type="EMBL" id="MFC7447762.1"/>
    </source>
</evidence>
<reference evidence="2" key="1">
    <citation type="journal article" date="2019" name="Int. J. Syst. Evol. Microbiol.">
        <title>The Global Catalogue of Microorganisms (GCM) 10K type strain sequencing project: providing services to taxonomists for standard genome sequencing and annotation.</title>
        <authorList>
            <consortium name="The Broad Institute Genomics Platform"/>
            <consortium name="The Broad Institute Genome Sequencing Center for Infectious Disease"/>
            <person name="Wu L."/>
            <person name="Ma J."/>
        </authorList>
    </citation>
    <scope>NUCLEOTIDE SEQUENCE [LARGE SCALE GENOMIC DNA]</scope>
    <source>
        <strain evidence="2">ICMP 19430</strain>
    </source>
</reference>
<dbReference type="Proteomes" id="UP001596484">
    <property type="component" value="Unassembled WGS sequence"/>
</dbReference>
<name>A0ABW2RV94_9NOCA</name>
<evidence type="ECO:0008006" key="3">
    <source>
        <dbReference type="Google" id="ProtNLM"/>
    </source>
</evidence>